<reference evidence="2 3" key="1">
    <citation type="journal article" date="2013" name="Front. Microbiol.">
        <title>The genome of Nitrospina gracilis illuminates the metabolism and evolution of the major marine nitrite oxidizer.</title>
        <authorList>
            <person name="Luecker S."/>
            <person name="Nowka B."/>
            <person name="Rattei T."/>
            <person name="Spieck E."/>
            <person name="and Daims H."/>
        </authorList>
    </citation>
    <scope>NUCLEOTIDE SEQUENCE [LARGE SCALE GENOMIC DNA]</scope>
    <source>
        <strain evidence="2 3">3/211</strain>
    </source>
</reference>
<keyword evidence="1" id="KW-0472">Membrane</keyword>
<dbReference type="HOGENOM" id="CLU_068050_1_1_0"/>
<dbReference type="InterPro" id="IPR007462">
    <property type="entry name" value="COV1-like"/>
</dbReference>
<dbReference type="EMBL" id="CAQJ01000035">
    <property type="protein sequence ID" value="CCQ90544.1"/>
    <property type="molecule type" value="Genomic_DNA"/>
</dbReference>
<dbReference type="RefSeq" id="WP_005008174.1">
    <property type="nucleotide sequence ID" value="NZ_HG422173.1"/>
</dbReference>
<dbReference type="PANTHER" id="PTHR31876:SF26">
    <property type="entry name" value="PROTEIN LIKE COV 2"/>
    <property type="match status" value="1"/>
</dbReference>
<keyword evidence="3" id="KW-1185">Reference proteome</keyword>
<dbReference type="PANTHER" id="PTHR31876">
    <property type="entry name" value="COV-LIKE PROTEIN 1"/>
    <property type="match status" value="1"/>
</dbReference>
<keyword evidence="1" id="KW-1133">Transmembrane helix</keyword>
<name>M1YYI1_NITG3</name>
<organism evidence="2 3">
    <name type="scientific">Nitrospina gracilis (strain 3/211)</name>
    <dbReference type="NCBI Taxonomy" id="1266370"/>
    <lineage>
        <taxon>Bacteria</taxon>
        <taxon>Pseudomonadati</taxon>
        <taxon>Nitrospinota/Tectimicrobiota group</taxon>
        <taxon>Nitrospinota</taxon>
        <taxon>Nitrospinia</taxon>
        <taxon>Nitrospinales</taxon>
        <taxon>Nitrospinaceae</taxon>
        <taxon>Nitrospina</taxon>
    </lineage>
</organism>
<dbReference type="STRING" id="1266370.NITGR_310032"/>
<feature type="transmembrane region" description="Helical" evidence="1">
    <location>
        <begin position="12"/>
        <end position="33"/>
    </location>
</feature>
<keyword evidence="1" id="KW-0812">Transmembrane</keyword>
<feature type="transmembrane region" description="Helical" evidence="1">
    <location>
        <begin position="56"/>
        <end position="81"/>
    </location>
</feature>
<dbReference type="InParanoid" id="M1YYI1"/>
<sequence length="215" mass="23967">MKSFVKKYLIAGLLILFPVGLTVFVLAFVINLLDRVMAPWISLAIVRWNIPLPEDFYLPGLGFFLVCLFIFIVGLVATNFFGRKLVALSDRILHQTPIVRSIYTTIKKVVDSVSEADTGSFDQVVVVKYPHDGMRMFGLVAGRTRGEVREHSGDEDPVNVFVPLIPNVTLGFYLVLPRKDVTPMDITVEEGMKYLMSFGLAKGEGKKSSSSPHEN</sequence>
<evidence type="ECO:0000256" key="1">
    <source>
        <dbReference type="SAM" id="Phobius"/>
    </source>
</evidence>
<dbReference type="Pfam" id="PF04367">
    <property type="entry name" value="DUF502"/>
    <property type="match status" value="1"/>
</dbReference>
<evidence type="ECO:0008006" key="4">
    <source>
        <dbReference type="Google" id="ProtNLM"/>
    </source>
</evidence>
<accession>M1YYI1</accession>
<proteinExistence type="predicted"/>
<dbReference type="AlphaFoldDB" id="M1YYI1"/>
<gene>
    <name evidence="2" type="ORF">NITGR_310032</name>
</gene>
<evidence type="ECO:0000313" key="3">
    <source>
        <dbReference type="Proteomes" id="UP000011704"/>
    </source>
</evidence>
<comment type="caution">
    <text evidence="2">The sequence shown here is derived from an EMBL/GenBank/DDBJ whole genome shotgun (WGS) entry which is preliminary data.</text>
</comment>
<dbReference type="Proteomes" id="UP000011704">
    <property type="component" value="Unassembled WGS sequence"/>
</dbReference>
<protein>
    <recommendedName>
        <fullName evidence="4">DUF502 domain-containing protein</fullName>
    </recommendedName>
</protein>
<evidence type="ECO:0000313" key="2">
    <source>
        <dbReference type="EMBL" id="CCQ90544.1"/>
    </source>
</evidence>
<dbReference type="OrthoDB" id="9780267at2"/>